<accession>K1SVX5</accession>
<dbReference type="AlphaFoldDB" id="K1SVX5"/>
<reference evidence="1" key="1">
    <citation type="journal article" date="2013" name="Environ. Microbiol.">
        <title>Microbiota from the distal guts of lean and obese adolescents exhibit partial functional redundancy besides clear differences in community structure.</title>
        <authorList>
            <person name="Ferrer M."/>
            <person name="Ruiz A."/>
            <person name="Lanza F."/>
            <person name="Haange S.B."/>
            <person name="Oberbach A."/>
            <person name="Till H."/>
            <person name="Bargiela R."/>
            <person name="Campoy C."/>
            <person name="Segura M.T."/>
            <person name="Richter M."/>
            <person name="von Bergen M."/>
            <person name="Seifert J."/>
            <person name="Suarez A."/>
        </authorList>
    </citation>
    <scope>NUCLEOTIDE SEQUENCE</scope>
</reference>
<dbReference type="EMBL" id="AJWZ01007052">
    <property type="protein sequence ID" value="EKC58005.1"/>
    <property type="molecule type" value="Genomic_DNA"/>
</dbReference>
<name>K1SVX5_9ZZZZ</name>
<evidence type="ECO:0000313" key="1">
    <source>
        <dbReference type="EMBL" id="EKC58005.1"/>
    </source>
</evidence>
<proteinExistence type="predicted"/>
<dbReference type="InterPro" id="IPR027417">
    <property type="entry name" value="P-loop_NTPase"/>
</dbReference>
<feature type="non-terminal residue" evidence="1">
    <location>
        <position position="1"/>
    </location>
</feature>
<dbReference type="Gene3D" id="3.40.50.300">
    <property type="entry name" value="P-loop containing nucleotide triphosphate hydrolases"/>
    <property type="match status" value="1"/>
</dbReference>
<comment type="caution">
    <text evidence="1">The sequence shown here is derived from an EMBL/GenBank/DDBJ whole genome shotgun (WGS) entry which is preliminary data.</text>
</comment>
<sequence length="114" mass="13062">IIPPGLDTVMVGDIERTRLKDTKRIIFFMGVNDGIIPKAGQAGGIITDTDREFLEKNNYILAPTATDNVFKLEILFVHNICQAYGEDVHYFQQVGFRRGNKKKVLYNKYFNESF</sequence>
<organism evidence="1">
    <name type="scientific">human gut metagenome</name>
    <dbReference type="NCBI Taxonomy" id="408170"/>
    <lineage>
        <taxon>unclassified sequences</taxon>
        <taxon>metagenomes</taxon>
        <taxon>organismal metagenomes</taxon>
    </lineage>
</organism>
<protein>
    <submittedName>
        <fullName evidence="1">ATP-dependent nuclease subunit B</fullName>
    </submittedName>
</protein>
<gene>
    <name evidence="1" type="ORF">OBE_10236</name>
</gene>